<proteinExistence type="predicted"/>
<dbReference type="Gene3D" id="3.20.20.70">
    <property type="entry name" value="Aldolase class I"/>
    <property type="match status" value="1"/>
</dbReference>
<dbReference type="InterPro" id="IPR017853">
    <property type="entry name" value="GH"/>
</dbReference>
<sequence>MRRGATATTHHLSSLLAALTVALAACQPSPGEPTDPPPTPRMAYQLQGYPDGELDALTEAPHDVAVIDLARDGRQGYFTTDEITRLRDSDKTVLAYFEIGSIEDFRPEFDHIRTRQTDLLLSDVPSWPGEHFVRYWDQRWWQDTVRPRLDRAMETGFDGVYLDTLIAYEQIDLSGLPHHSRQSLRQAMADLVMRIAEHAHTQNPEFLVFPQNAPELREVDGYVDAIDGIGMEDLFFLDTDRPCVQDYCTENLDHVRALRDAGKTVLAVDYAVDPDNVAEACRRYREEGFGGTVTTVDLDTVAPPCPTHQ</sequence>
<dbReference type="PROSITE" id="PS51257">
    <property type="entry name" value="PROKAR_LIPOPROTEIN"/>
    <property type="match status" value="1"/>
</dbReference>
<dbReference type="PANTHER" id="PTHR35882:SF2">
    <property type="entry name" value="PELA"/>
    <property type="match status" value="1"/>
</dbReference>
<dbReference type="InterPro" id="IPR013785">
    <property type="entry name" value="Aldolase_TIM"/>
</dbReference>
<evidence type="ECO:0000313" key="4">
    <source>
        <dbReference type="Proteomes" id="UP000002791"/>
    </source>
</evidence>
<dbReference type="GO" id="GO:0016787">
    <property type="term" value="F:hydrolase activity"/>
    <property type="evidence" value="ECO:0007669"/>
    <property type="project" value="UniProtKB-KW"/>
</dbReference>
<name>H5XGN2_9PSEU</name>
<dbReference type="EMBL" id="CM001440">
    <property type="protein sequence ID" value="EHR61575.1"/>
    <property type="molecule type" value="Genomic_DNA"/>
</dbReference>
<dbReference type="HOGENOM" id="CLU_058176_1_0_11"/>
<dbReference type="Proteomes" id="UP000002791">
    <property type="component" value="Chromosome"/>
</dbReference>
<dbReference type="RefSeq" id="WP_005456825.1">
    <property type="nucleotide sequence ID" value="NZ_CM001440.1"/>
</dbReference>
<dbReference type="STRING" id="882082.SaccyDRAFT_2729"/>
<feature type="chain" id="PRO_5003601032" evidence="1">
    <location>
        <begin position="25"/>
        <end position="309"/>
    </location>
</feature>
<dbReference type="SUPFAM" id="SSF51445">
    <property type="entry name" value="(Trans)glycosidases"/>
    <property type="match status" value="1"/>
</dbReference>
<dbReference type="InterPro" id="IPR004352">
    <property type="entry name" value="GH114_TIM-barrel"/>
</dbReference>
<evidence type="ECO:0000313" key="3">
    <source>
        <dbReference type="EMBL" id="EHR61575.1"/>
    </source>
</evidence>
<keyword evidence="1" id="KW-0732">Signal</keyword>
<organism evidence="3 4">
    <name type="scientific">Saccharomonospora cyanea NA-134</name>
    <dbReference type="NCBI Taxonomy" id="882082"/>
    <lineage>
        <taxon>Bacteria</taxon>
        <taxon>Bacillati</taxon>
        <taxon>Actinomycetota</taxon>
        <taxon>Actinomycetes</taxon>
        <taxon>Pseudonocardiales</taxon>
        <taxon>Pseudonocardiaceae</taxon>
        <taxon>Saccharomonospora</taxon>
    </lineage>
</organism>
<gene>
    <name evidence="3" type="ORF">SaccyDRAFT_2729</name>
</gene>
<dbReference type="PANTHER" id="PTHR35882">
    <property type="entry name" value="PELA"/>
    <property type="match status" value="1"/>
</dbReference>
<dbReference type="InterPro" id="IPR016062">
    <property type="entry name" value="TM1410-rel"/>
</dbReference>
<feature type="signal peptide" evidence="1">
    <location>
        <begin position="1"/>
        <end position="24"/>
    </location>
</feature>
<evidence type="ECO:0000256" key="1">
    <source>
        <dbReference type="SAM" id="SignalP"/>
    </source>
</evidence>
<dbReference type="PRINTS" id="PR01545">
    <property type="entry name" value="THEMAYE10DUF"/>
</dbReference>
<keyword evidence="4" id="KW-1185">Reference proteome</keyword>
<protein>
    <submittedName>
        <fullName evidence="3">Glycoside hydrolase, end-alpha-1,4-polygalactosaminidase</fullName>
    </submittedName>
</protein>
<feature type="domain" description="Glycoside-hydrolase family GH114 TIM-barrel" evidence="2">
    <location>
        <begin position="43"/>
        <end position="299"/>
    </location>
</feature>
<keyword evidence="3" id="KW-0378">Hydrolase</keyword>
<dbReference type="AlphaFoldDB" id="H5XGN2"/>
<accession>H5XGN2</accession>
<evidence type="ECO:0000259" key="2">
    <source>
        <dbReference type="Pfam" id="PF03537"/>
    </source>
</evidence>
<dbReference type="eggNOG" id="COG2342">
    <property type="taxonomic scope" value="Bacteria"/>
</dbReference>
<dbReference type="Pfam" id="PF03537">
    <property type="entry name" value="Glyco_hydro_114"/>
    <property type="match status" value="1"/>
</dbReference>
<reference evidence="3 4" key="1">
    <citation type="submission" date="2011-11" db="EMBL/GenBank/DDBJ databases">
        <title>The Noncontiguous Finished sequence of Saccharomonospora cyanea NA-134.</title>
        <authorList>
            <consortium name="US DOE Joint Genome Institute"/>
            <person name="Lucas S."/>
            <person name="Han J."/>
            <person name="Lapidus A."/>
            <person name="Cheng J.-F."/>
            <person name="Goodwin L."/>
            <person name="Pitluck S."/>
            <person name="Peters L."/>
            <person name="Ovchinnikova G."/>
            <person name="Lu M."/>
            <person name="Detter J.C."/>
            <person name="Han C."/>
            <person name="Tapia R."/>
            <person name="Land M."/>
            <person name="Hauser L."/>
            <person name="Kyrpides N."/>
            <person name="Ivanova N."/>
            <person name="Pagani I."/>
            <person name="Brambilla E.-M."/>
            <person name="Klenk H.-P."/>
            <person name="Woyke T."/>
        </authorList>
    </citation>
    <scope>NUCLEOTIDE SEQUENCE [LARGE SCALE GENOMIC DNA]</scope>
    <source>
        <strain evidence="3 4">NA-134</strain>
    </source>
</reference>